<dbReference type="InterPro" id="IPR013341">
    <property type="entry name" value="Mandelate_racemase_N_dom"/>
</dbReference>
<dbReference type="STRING" id="314285.KT71_12805"/>
<organism evidence="9 10">
    <name type="scientific">Congregibacter litoralis KT71</name>
    <dbReference type="NCBI Taxonomy" id="314285"/>
    <lineage>
        <taxon>Bacteria</taxon>
        <taxon>Pseudomonadati</taxon>
        <taxon>Pseudomonadota</taxon>
        <taxon>Gammaproteobacteria</taxon>
        <taxon>Cellvibrionales</taxon>
        <taxon>Halieaceae</taxon>
        <taxon>Congregibacter</taxon>
    </lineage>
</organism>
<dbReference type="HOGENOM" id="CLU_030273_4_3_6"/>
<feature type="active site" description="Proton acceptor; specific for (S)-substrate epimerization" evidence="5">
    <location>
        <position position="243"/>
    </location>
</feature>
<dbReference type="GO" id="GO:0046872">
    <property type="term" value="F:metal ion binding"/>
    <property type="evidence" value="ECO:0007669"/>
    <property type="project" value="UniProtKB-KW"/>
</dbReference>
<feature type="binding site" evidence="6">
    <location>
        <position position="198"/>
    </location>
    <ligand>
        <name>Mg(2+)</name>
        <dbReference type="ChEBI" id="CHEBI:18420"/>
    </ligand>
</feature>
<dbReference type="InterPro" id="IPR013342">
    <property type="entry name" value="Mandelate_racemase_C"/>
</dbReference>
<evidence type="ECO:0000256" key="1">
    <source>
        <dbReference type="ARBA" id="ARBA00008031"/>
    </source>
</evidence>
<dbReference type="eggNOG" id="COG4948">
    <property type="taxonomic scope" value="Bacteria"/>
</dbReference>
<feature type="domain" description="Mandelate racemase/muconate lactonizing enzyme C-terminal" evidence="8">
    <location>
        <begin position="125"/>
        <end position="219"/>
    </location>
</feature>
<dbReference type="Pfam" id="PF02746">
    <property type="entry name" value="MR_MLE_N"/>
    <property type="match status" value="1"/>
</dbReference>
<evidence type="ECO:0000259" key="8">
    <source>
        <dbReference type="SMART" id="SM00922"/>
    </source>
</evidence>
<comment type="caution">
    <text evidence="9">The sequence shown here is derived from an EMBL/GenBank/DDBJ whole genome shotgun (WGS) entry which is preliminary data.</text>
</comment>
<dbReference type="EC" id="5.1.1.-" evidence="7"/>
<dbReference type="InterPro" id="IPR029017">
    <property type="entry name" value="Enolase-like_N"/>
</dbReference>
<dbReference type="AlphaFoldDB" id="A4AD98"/>
<dbReference type="CDD" id="cd03319">
    <property type="entry name" value="L-Ala-DL-Glu_epimerase"/>
    <property type="match status" value="1"/>
</dbReference>
<keyword evidence="4 7" id="KW-0413">Isomerase</keyword>
<dbReference type="SUPFAM" id="SSF51604">
    <property type="entry name" value="Enolase C-terminal domain-like"/>
    <property type="match status" value="1"/>
</dbReference>
<dbReference type="Pfam" id="PF13378">
    <property type="entry name" value="MR_MLE_C"/>
    <property type="match status" value="1"/>
</dbReference>
<dbReference type="EMBL" id="AAOA02000001">
    <property type="protein sequence ID" value="EAQ96022.1"/>
    <property type="molecule type" value="Genomic_DNA"/>
</dbReference>
<name>A4AD98_9GAMM</name>
<feature type="binding site" evidence="6">
    <location>
        <position position="221"/>
    </location>
    <ligand>
        <name>Mg(2+)</name>
        <dbReference type="ChEBI" id="CHEBI:18420"/>
    </ligand>
</feature>
<dbReference type="RefSeq" id="WP_008294991.1">
    <property type="nucleotide sequence ID" value="NZ_CM002299.1"/>
</dbReference>
<evidence type="ECO:0000313" key="9">
    <source>
        <dbReference type="EMBL" id="EAQ96022.1"/>
    </source>
</evidence>
<evidence type="ECO:0000313" key="10">
    <source>
        <dbReference type="Proteomes" id="UP000019205"/>
    </source>
</evidence>
<evidence type="ECO:0000256" key="7">
    <source>
        <dbReference type="RuleBase" id="RU366006"/>
    </source>
</evidence>
<reference evidence="9 10" key="2">
    <citation type="journal article" date="2009" name="PLoS ONE">
        <title>The photosynthetic apparatus and its regulation in the aerobic gammaproteobacterium Congregibacter litoralis gen. nov., sp. nov.</title>
        <authorList>
            <person name="Spring S."/>
            <person name="Lunsdorf H."/>
            <person name="Fuchs B.M."/>
            <person name="Tindall B.J."/>
        </authorList>
    </citation>
    <scope>NUCLEOTIDE SEQUENCE [LARGE SCALE GENOMIC DNA]</scope>
    <source>
        <strain evidence="9">KT71</strain>
    </source>
</reference>
<proteinExistence type="inferred from homology"/>
<dbReference type="InterPro" id="IPR036849">
    <property type="entry name" value="Enolase-like_C_sf"/>
</dbReference>
<dbReference type="SMART" id="SM00922">
    <property type="entry name" value="MR_MLE"/>
    <property type="match status" value="1"/>
</dbReference>
<keyword evidence="3 6" id="KW-0460">Magnesium</keyword>
<dbReference type="PANTHER" id="PTHR48080:SF3">
    <property type="entry name" value="ENOLASE SUPERFAMILY MEMBER DDB_G0284701"/>
    <property type="match status" value="1"/>
</dbReference>
<keyword evidence="2 6" id="KW-0479">Metal-binding</keyword>
<accession>A4AD98</accession>
<feature type="binding site" evidence="6">
    <location>
        <position position="172"/>
    </location>
    <ligand>
        <name>Mg(2+)</name>
        <dbReference type="ChEBI" id="CHEBI:18420"/>
    </ligand>
</feature>
<reference evidence="9 10" key="1">
    <citation type="journal article" date="2007" name="Proc. Natl. Acad. Sci. U.S.A.">
        <title>Characterization of a marine gammaproteobacterium capable of aerobic anoxygenic photosynthesis.</title>
        <authorList>
            <person name="Fuchs B.M."/>
            <person name="Spring S."/>
            <person name="Teeling H."/>
            <person name="Quast C."/>
            <person name="Wulf J."/>
            <person name="Schattenhofer M."/>
            <person name="Yan S."/>
            <person name="Ferriera S."/>
            <person name="Johnson J."/>
            <person name="Glockner F.O."/>
            <person name="Amann R."/>
        </authorList>
    </citation>
    <scope>NUCLEOTIDE SEQUENCE [LARGE SCALE GENOMIC DNA]</scope>
    <source>
        <strain evidence="9">KT71</strain>
    </source>
</reference>
<dbReference type="SUPFAM" id="SSF54826">
    <property type="entry name" value="Enolase N-terminal domain-like"/>
    <property type="match status" value="1"/>
</dbReference>
<comment type="cofactor">
    <cofactor evidence="6 7">
        <name>Mg(2+)</name>
        <dbReference type="ChEBI" id="CHEBI:18420"/>
    </cofactor>
    <text evidence="6 7">Binds 1 Mg(2+) ion per subunit.</text>
</comment>
<dbReference type="Proteomes" id="UP000019205">
    <property type="component" value="Chromosome"/>
</dbReference>
<comment type="similarity">
    <text evidence="1 7">Belongs to the mandelate racemase/muconate lactonizing enzyme family.</text>
</comment>
<dbReference type="SFLD" id="SFLDG00180">
    <property type="entry name" value="muconate_cycloisomerase"/>
    <property type="match status" value="1"/>
</dbReference>
<evidence type="ECO:0000256" key="5">
    <source>
        <dbReference type="PIRSR" id="PIRSR634603-1"/>
    </source>
</evidence>
<feature type="active site" description="Proton acceptor; specific for (R)-substrate epimerization" evidence="5">
    <location>
        <position position="147"/>
    </location>
</feature>
<protein>
    <recommendedName>
        <fullName evidence="7">Dipeptide epimerase</fullName>
        <ecNumber evidence="7">5.1.1.-</ecNumber>
    </recommendedName>
</protein>
<keyword evidence="10" id="KW-1185">Reference proteome</keyword>
<evidence type="ECO:0000256" key="2">
    <source>
        <dbReference type="ARBA" id="ARBA00022723"/>
    </source>
</evidence>
<dbReference type="PANTHER" id="PTHR48080">
    <property type="entry name" value="D-GALACTONATE DEHYDRATASE-RELATED"/>
    <property type="match status" value="1"/>
</dbReference>
<dbReference type="Gene3D" id="3.30.390.10">
    <property type="entry name" value="Enolase-like, N-terminal domain"/>
    <property type="match status" value="1"/>
</dbReference>
<sequence>MKMTVDIVSYPMEVPFAITGHVFHDTDTVRVSLEHEGVIGRGESVGSYYLNETAASMKAELEAIIGHVDATTTPESLQDLMPLCGARCALDCALWDLRAKRAGKRIWELLDITPQEVTTVFTVGMEDVAVMAERAAAAKRFPQLKIKLNDDKPIERLEAIRAARPDATLVIDVNQGWSFEALKDYLPACEKLGIAMIEQPLPRGEDAALAGFKSPVPLGADESCLGLDEFDQAAERYDVLNIKLDKCGGLTEGLALVRAAQSRDMQIMVGNMTGTSLSMAPSYVIAQFCQFVDIDGPLLLARDIENGLEYRSGGSVGLPSAALWG</sequence>
<evidence type="ECO:0000256" key="4">
    <source>
        <dbReference type="ARBA" id="ARBA00023235"/>
    </source>
</evidence>
<dbReference type="InterPro" id="IPR034603">
    <property type="entry name" value="Dipeptide_epimerase"/>
</dbReference>
<dbReference type="SFLD" id="SFLDS00001">
    <property type="entry name" value="Enolase"/>
    <property type="match status" value="1"/>
</dbReference>
<dbReference type="InterPro" id="IPR034593">
    <property type="entry name" value="DgoD-like"/>
</dbReference>
<evidence type="ECO:0000256" key="6">
    <source>
        <dbReference type="PIRSR" id="PIRSR634603-3"/>
    </source>
</evidence>
<gene>
    <name evidence="9" type="ORF">KT71_12805</name>
</gene>
<dbReference type="InterPro" id="IPR029065">
    <property type="entry name" value="Enolase_C-like"/>
</dbReference>
<dbReference type="GO" id="GO:0016855">
    <property type="term" value="F:racemase and epimerase activity, acting on amino acids and derivatives"/>
    <property type="evidence" value="ECO:0007669"/>
    <property type="project" value="UniProtKB-UniRule"/>
</dbReference>
<dbReference type="Gene3D" id="3.20.20.120">
    <property type="entry name" value="Enolase-like C-terminal domain"/>
    <property type="match status" value="1"/>
</dbReference>
<evidence type="ECO:0000256" key="3">
    <source>
        <dbReference type="ARBA" id="ARBA00022842"/>
    </source>
</evidence>
<dbReference type="OrthoDB" id="9782675at2"/>